<sequence length="298" mass="34734">LLMKSGYKKIVLIVVLLWQVLLLTGCDYYLSEQPEKQPAQQVPEPFRNQDSRGRYDTIGKLGTQSISIPAGVIDGWARYMGDPGDFADPKIKAKYQRPPKTYDLPIESFGFLYRITDGDVYTSFRQTQQDYRRDNETLIPYGKPFPWASVSVYGQYDAAPLNFNFTVQDDFRVSKEVTSIDYIQQEQPLYGLTVYKANNGIDPETGELWKSDTLTRDRMIKKDQAGNIKTYIKCEFTHHKNFCRHMFYNDDWHIQVWISYNRTYLPQWQEMESNIIKILDSWRVSPEGKLLGKQIGKA</sequence>
<dbReference type="CDD" id="cd20897">
    <property type="entry name" value="Smlt3025-like"/>
    <property type="match status" value="1"/>
</dbReference>
<protein>
    <submittedName>
        <fullName evidence="2">Uncharacterized protein</fullName>
    </submittedName>
</protein>
<dbReference type="EMBL" id="MDVB01000113">
    <property type="protein sequence ID" value="PIT12664.1"/>
    <property type="molecule type" value="Genomic_DNA"/>
</dbReference>
<dbReference type="InterPro" id="IPR049732">
    <property type="entry name" value="Smlt3025-like"/>
</dbReference>
<comment type="caution">
    <text evidence="2">The sequence shown here is derived from an EMBL/GenBank/DDBJ whole genome shotgun (WGS) entry which is preliminary data.</text>
</comment>
<dbReference type="Proteomes" id="UP000231293">
    <property type="component" value="Unassembled WGS sequence"/>
</dbReference>
<accession>A0A2N9WRB8</accession>
<evidence type="ECO:0000256" key="1">
    <source>
        <dbReference type="SAM" id="MobiDB-lite"/>
    </source>
</evidence>
<reference evidence="2 3" key="1">
    <citation type="journal article" date="2017" name="MBio">
        <title>Type VI secretion-mediated competition in the bee gut microbiome.</title>
        <authorList>
            <person name="Steele M.I."/>
            <person name="Kwong W.K."/>
            <person name="Powell J.E."/>
            <person name="Whiteley M."/>
            <person name="Moran N.A."/>
        </authorList>
    </citation>
    <scope>NUCLEOTIDE SEQUENCE [LARGE SCALE GENOMIC DNA]</scope>
    <source>
        <strain evidence="2 3">App2-2</strain>
    </source>
</reference>
<dbReference type="RefSeq" id="WP_218966686.1">
    <property type="nucleotide sequence ID" value="NZ_MDVB01000113.1"/>
</dbReference>
<proteinExistence type="predicted"/>
<feature type="non-terminal residue" evidence="2">
    <location>
        <position position="1"/>
    </location>
</feature>
<gene>
    <name evidence="2" type="ORF">BGI32_10780</name>
</gene>
<organism evidence="2 3">
    <name type="scientific">Snodgrassella alvi</name>
    <dbReference type="NCBI Taxonomy" id="1196083"/>
    <lineage>
        <taxon>Bacteria</taxon>
        <taxon>Pseudomonadati</taxon>
        <taxon>Pseudomonadota</taxon>
        <taxon>Betaproteobacteria</taxon>
        <taxon>Neisseriales</taxon>
        <taxon>Neisseriaceae</taxon>
        <taxon>Snodgrassella</taxon>
    </lineage>
</organism>
<dbReference type="AlphaFoldDB" id="A0A2N9WRB8"/>
<feature type="region of interest" description="Disordered" evidence="1">
    <location>
        <begin position="34"/>
        <end position="54"/>
    </location>
</feature>
<evidence type="ECO:0000313" key="3">
    <source>
        <dbReference type="Proteomes" id="UP000231293"/>
    </source>
</evidence>
<evidence type="ECO:0000313" key="2">
    <source>
        <dbReference type="EMBL" id="PIT12664.1"/>
    </source>
</evidence>
<name>A0A2N9WRB8_9NEIS</name>